<keyword evidence="3" id="KW-1133">Transmembrane helix</keyword>
<evidence type="ECO:0000313" key="5">
    <source>
        <dbReference type="EMBL" id="RWR87770.1"/>
    </source>
</evidence>
<dbReference type="AlphaFoldDB" id="A0A443PAL5"/>
<name>A0A443PAL5_9MAGN</name>
<keyword evidence="3" id="KW-0812">Transmembrane</keyword>
<dbReference type="PROSITE" id="PS50011">
    <property type="entry name" value="PROTEIN_KINASE_DOM"/>
    <property type="match status" value="1"/>
</dbReference>
<evidence type="ECO:0000259" key="4">
    <source>
        <dbReference type="PROSITE" id="PS50011"/>
    </source>
</evidence>
<dbReference type="SUPFAM" id="SSF56112">
    <property type="entry name" value="Protein kinase-like (PK-like)"/>
    <property type="match status" value="1"/>
</dbReference>
<dbReference type="STRING" id="337451.A0A443PAL5"/>
<dbReference type="GO" id="GO:0004672">
    <property type="term" value="F:protein kinase activity"/>
    <property type="evidence" value="ECO:0007669"/>
    <property type="project" value="InterPro"/>
</dbReference>
<keyword evidence="3" id="KW-0472">Membrane</keyword>
<feature type="transmembrane region" description="Helical" evidence="3">
    <location>
        <begin position="110"/>
        <end position="130"/>
    </location>
</feature>
<dbReference type="InterPro" id="IPR011009">
    <property type="entry name" value="Kinase-like_dom_sf"/>
</dbReference>
<organism evidence="5 6">
    <name type="scientific">Cinnamomum micranthum f. kanehirae</name>
    <dbReference type="NCBI Taxonomy" id="337451"/>
    <lineage>
        <taxon>Eukaryota</taxon>
        <taxon>Viridiplantae</taxon>
        <taxon>Streptophyta</taxon>
        <taxon>Embryophyta</taxon>
        <taxon>Tracheophyta</taxon>
        <taxon>Spermatophyta</taxon>
        <taxon>Magnoliopsida</taxon>
        <taxon>Magnoliidae</taxon>
        <taxon>Laurales</taxon>
        <taxon>Lauraceae</taxon>
        <taxon>Cinnamomum</taxon>
    </lineage>
</organism>
<keyword evidence="5" id="KW-0675">Receptor</keyword>
<keyword evidence="5" id="KW-0418">Kinase</keyword>
<dbReference type="PANTHER" id="PTHR47989">
    <property type="entry name" value="OS01G0750732 PROTEIN"/>
    <property type="match status" value="1"/>
</dbReference>
<dbReference type="SMART" id="SM00220">
    <property type="entry name" value="S_TKc"/>
    <property type="match status" value="1"/>
</dbReference>
<dbReference type="EMBL" id="QPKB01000006">
    <property type="protein sequence ID" value="RWR87770.1"/>
    <property type="molecule type" value="Genomic_DNA"/>
</dbReference>
<dbReference type="PROSITE" id="PS00108">
    <property type="entry name" value="PROTEIN_KINASE_ST"/>
    <property type="match status" value="1"/>
</dbReference>
<evidence type="ECO:0000256" key="3">
    <source>
        <dbReference type="SAM" id="Phobius"/>
    </source>
</evidence>
<dbReference type="Gene3D" id="1.10.510.10">
    <property type="entry name" value="Transferase(Phosphotransferase) domain 1"/>
    <property type="match status" value="1"/>
</dbReference>
<dbReference type="PANTHER" id="PTHR47989:SF26">
    <property type="entry name" value="PROTEIN KINASE DOMAIN-CONTAINING PROTEIN"/>
    <property type="match status" value="1"/>
</dbReference>
<evidence type="ECO:0000256" key="1">
    <source>
        <dbReference type="ARBA" id="ARBA00022741"/>
    </source>
</evidence>
<keyword evidence="1" id="KW-0547">Nucleotide-binding</keyword>
<dbReference type="Pfam" id="PF00069">
    <property type="entry name" value="Pkinase"/>
    <property type="match status" value="1"/>
</dbReference>
<dbReference type="FunFam" id="1.10.510.10:FF:000095">
    <property type="entry name" value="protein STRUBBELIG-RECEPTOR FAMILY 8"/>
    <property type="match status" value="1"/>
</dbReference>
<sequence length="481" mass="53800">MASSLSPNKSTKIQEGQHLKLDASWMICSPQIPRVRILLPMASFTSSHKISNIISTRSAGGHVVCGYSSWVICFLFPFLSQPTISVASHNTPISSTPLKTAATINTKQRILIALSISALFLTWVLLMAYFKFLRLKIRRKVRQEEGEECGLAKTHVPNRPVLDPQPCSGDLVKNSVKKFRWEEIEKLTMNFDNVIGEGGFSTVYLACFSDLSLGAVKIHSNSERLSRVFKQELEVLMCIRHENIVKLLGYCDEREEGVLAFEYVSSGSLHDRLHVQQKPPHVLSWNLRMSIAFQLAQAIEYLHDKCSLQIVHSDIKASNILLDENFNCKLCDFGSARMGFSSTILPSSMSSVMGSPGYVDPHYLRTGIISKKNDVYSFGVVLLELITGIEAFCPEKQQLLTMLARPILRDVTKVTEMVDSRLVGEINREEAMAMASIVARCLCEQPSLRPSMAEILWTMGEKISSLSLAAGKLKRNDHSNW</sequence>
<gene>
    <name evidence="5" type="ORF">CKAN_01672700</name>
</gene>
<dbReference type="GO" id="GO:0005524">
    <property type="term" value="F:ATP binding"/>
    <property type="evidence" value="ECO:0007669"/>
    <property type="project" value="UniProtKB-KW"/>
</dbReference>
<dbReference type="InterPro" id="IPR008271">
    <property type="entry name" value="Ser/Thr_kinase_AS"/>
</dbReference>
<proteinExistence type="predicted"/>
<comment type="caution">
    <text evidence="5">The sequence shown here is derived from an EMBL/GenBank/DDBJ whole genome shotgun (WGS) entry which is preliminary data.</text>
</comment>
<dbReference type="InterPro" id="IPR000719">
    <property type="entry name" value="Prot_kinase_dom"/>
</dbReference>
<keyword evidence="6" id="KW-1185">Reference proteome</keyword>
<dbReference type="Proteomes" id="UP000283530">
    <property type="component" value="Unassembled WGS sequence"/>
</dbReference>
<evidence type="ECO:0000313" key="6">
    <source>
        <dbReference type="Proteomes" id="UP000283530"/>
    </source>
</evidence>
<keyword evidence="2" id="KW-0067">ATP-binding</keyword>
<keyword evidence="5" id="KW-0808">Transferase</keyword>
<protein>
    <submittedName>
        <fullName evidence="5">Putative receptor-like protein kinase</fullName>
    </submittedName>
</protein>
<reference evidence="5 6" key="1">
    <citation type="journal article" date="2019" name="Nat. Plants">
        <title>Stout camphor tree genome fills gaps in understanding of flowering plant genome evolution.</title>
        <authorList>
            <person name="Chaw S.M."/>
            <person name="Liu Y.C."/>
            <person name="Wu Y.W."/>
            <person name="Wang H.Y."/>
            <person name="Lin C.I."/>
            <person name="Wu C.S."/>
            <person name="Ke H.M."/>
            <person name="Chang L.Y."/>
            <person name="Hsu C.Y."/>
            <person name="Yang H.T."/>
            <person name="Sudianto E."/>
            <person name="Hsu M.H."/>
            <person name="Wu K.P."/>
            <person name="Wang L.N."/>
            <person name="Leebens-Mack J.H."/>
            <person name="Tsai I.J."/>
        </authorList>
    </citation>
    <scope>NUCLEOTIDE SEQUENCE [LARGE SCALE GENOMIC DNA]</scope>
    <source>
        <strain evidence="6">cv. Chaw 1501</strain>
        <tissue evidence="5">Young leaves</tissue>
    </source>
</reference>
<evidence type="ECO:0000256" key="2">
    <source>
        <dbReference type="ARBA" id="ARBA00022840"/>
    </source>
</evidence>
<feature type="domain" description="Protein kinase" evidence="4">
    <location>
        <begin position="189"/>
        <end position="463"/>
    </location>
</feature>
<dbReference type="Gene3D" id="3.30.200.20">
    <property type="entry name" value="Phosphorylase Kinase, domain 1"/>
    <property type="match status" value="1"/>
</dbReference>
<dbReference type="OrthoDB" id="339325at2759"/>
<accession>A0A443PAL5</accession>